<keyword evidence="3" id="KW-1185">Reference proteome</keyword>
<protein>
    <submittedName>
        <fullName evidence="2">Uncharacterized protein</fullName>
    </submittedName>
</protein>
<feature type="signal peptide" evidence="1">
    <location>
        <begin position="1"/>
        <end position="25"/>
    </location>
</feature>
<dbReference type="Proteomes" id="UP000886595">
    <property type="component" value="Unassembled WGS sequence"/>
</dbReference>
<gene>
    <name evidence="2" type="ORF">Bca52824_039667</name>
</gene>
<evidence type="ECO:0000256" key="1">
    <source>
        <dbReference type="SAM" id="SignalP"/>
    </source>
</evidence>
<comment type="caution">
    <text evidence="2">The sequence shown here is derived from an EMBL/GenBank/DDBJ whole genome shotgun (WGS) entry which is preliminary data.</text>
</comment>
<organism evidence="2 3">
    <name type="scientific">Brassica carinata</name>
    <name type="common">Ethiopian mustard</name>
    <name type="synonym">Abyssinian cabbage</name>
    <dbReference type="NCBI Taxonomy" id="52824"/>
    <lineage>
        <taxon>Eukaryota</taxon>
        <taxon>Viridiplantae</taxon>
        <taxon>Streptophyta</taxon>
        <taxon>Embryophyta</taxon>
        <taxon>Tracheophyta</taxon>
        <taxon>Spermatophyta</taxon>
        <taxon>Magnoliopsida</taxon>
        <taxon>eudicotyledons</taxon>
        <taxon>Gunneridae</taxon>
        <taxon>Pentapetalae</taxon>
        <taxon>rosids</taxon>
        <taxon>malvids</taxon>
        <taxon>Brassicales</taxon>
        <taxon>Brassicaceae</taxon>
        <taxon>Brassiceae</taxon>
        <taxon>Brassica</taxon>
    </lineage>
</organism>
<evidence type="ECO:0000313" key="3">
    <source>
        <dbReference type="Proteomes" id="UP000886595"/>
    </source>
</evidence>
<feature type="chain" id="PRO_5036491866" evidence="1">
    <location>
        <begin position="26"/>
        <end position="105"/>
    </location>
</feature>
<reference evidence="2 3" key="1">
    <citation type="submission" date="2020-02" db="EMBL/GenBank/DDBJ databases">
        <authorList>
            <person name="Ma Q."/>
            <person name="Huang Y."/>
            <person name="Song X."/>
            <person name="Pei D."/>
        </authorList>
    </citation>
    <scope>NUCLEOTIDE SEQUENCE [LARGE SCALE GENOMIC DNA]</scope>
    <source>
        <strain evidence="2">Sxm20200214</strain>
        <tissue evidence="2">Leaf</tissue>
    </source>
</reference>
<evidence type="ECO:0000313" key="2">
    <source>
        <dbReference type="EMBL" id="KAG2292998.1"/>
    </source>
</evidence>
<name>A0A8X7RTG1_BRACI</name>
<accession>A0A8X7RTG1</accession>
<dbReference type="AlphaFoldDB" id="A0A8X7RTG1"/>
<dbReference type="EMBL" id="JAAMPC010000009">
    <property type="protein sequence ID" value="KAG2292998.1"/>
    <property type="molecule type" value="Genomic_DNA"/>
</dbReference>
<keyword evidence="1" id="KW-0732">Signal</keyword>
<proteinExistence type="predicted"/>
<sequence length="105" mass="11597">MSLLINLPCSVAIKLCFVCVSYLCSERCNNIDSSNKGLSSVLFLNLKDVNFVLCEGDVVIVEDDDKNAAGKGRNLQVLRDIGNVVRRNHPKNNDPAKRALMCTTR</sequence>